<keyword evidence="9" id="KW-1185">Reference proteome</keyword>
<evidence type="ECO:0000313" key="9">
    <source>
        <dbReference type="Proteomes" id="UP001157006"/>
    </source>
</evidence>
<gene>
    <name evidence="8" type="ORF">VFH_IV162080</name>
</gene>
<dbReference type="PANTHER" id="PTHR31429">
    <property type="entry name" value="WRKY TRANSCRIPTION FACTOR 36-RELATED"/>
    <property type="match status" value="1"/>
</dbReference>
<dbReference type="InterPro" id="IPR003657">
    <property type="entry name" value="WRKY_dom"/>
</dbReference>
<sequence length="613" mass="67367">MECDSGRSGDGDGGVLKEEKRSDDETHHHHHHQEETIVEEPPIDSTEKSIETRPITSSPKNAKIDDQLETTKAQMSEVREENQRLKMHLSKIMTEYRALEMQFHNMVKQETKKNNVDHNDNAHEEIMAESDLVSLSLGRVPSSNIMKIEEKVSKVSKLALDNDDEEFKQELALGLDCKFETSKSGSTTEGLPNQNPSPINSCEVVPTKDEETGVTWPPSKTPISNKTVRDATEDEVSQQTPAKKARVCVRARCDTPTMNDGCQWRKYGQKIAKGNPCPRAYYRCTVAPSCPVRKQVQRCVDDMSILITTYEGTHNHTLPLSATAMASTTSAAASMLLSGSSTSQSGTIPSTQTNNNLHGLNFYLPDGSKSNQLYLSNPALSSQHSHPTITLDLTTNPSSSSPFVRFNSNYNNNNNQLPRYPSSTSLSFSSPESNTMHWNSFLNYATTQNQQPYNNNRNPNINNLNTLNFGRQQNTMENIYQTYMQKNNGLPTDSTITAATKAITADPTFQSALAAALSTLIGNNTQQQGNHQNQSVGENLSQKMKWAEMFPVSSSSLPSSSSKVIGCASSFLNKTVPVNSQTASLMSLPPSLPFSTTKSASASPPGNNNDNSN</sequence>
<dbReference type="GO" id="GO:0003700">
    <property type="term" value="F:DNA-binding transcription factor activity"/>
    <property type="evidence" value="ECO:0007669"/>
    <property type="project" value="InterPro"/>
</dbReference>
<dbReference type="GO" id="GO:0005634">
    <property type="term" value="C:nucleus"/>
    <property type="evidence" value="ECO:0007669"/>
    <property type="project" value="UniProtKB-SubCell"/>
</dbReference>
<dbReference type="AlphaFoldDB" id="A0AAV1ANI9"/>
<feature type="compositionally biased region" description="Polar residues" evidence="6">
    <location>
        <begin position="594"/>
        <end position="613"/>
    </location>
</feature>
<evidence type="ECO:0000313" key="8">
    <source>
        <dbReference type="EMBL" id="CAI8610022.1"/>
    </source>
</evidence>
<keyword evidence="3" id="KW-0238">DNA-binding</keyword>
<name>A0AAV1ANI9_VICFA</name>
<comment type="subcellular location">
    <subcellularLocation>
        <location evidence="1">Nucleus</location>
    </subcellularLocation>
</comment>
<accession>A0AAV1ANI9</accession>
<feature type="domain" description="WRKY" evidence="7">
    <location>
        <begin position="253"/>
        <end position="319"/>
    </location>
</feature>
<keyword evidence="4" id="KW-0804">Transcription</keyword>
<organism evidence="8 9">
    <name type="scientific">Vicia faba</name>
    <name type="common">Broad bean</name>
    <name type="synonym">Faba vulgaris</name>
    <dbReference type="NCBI Taxonomy" id="3906"/>
    <lineage>
        <taxon>Eukaryota</taxon>
        <taxon>Viridiplantae</taxon>
        <taxon>Streptophyta</taxon>
        <taxon>Embryophyta</taxon>
        <taxon>Tracheophyta</taxon>
        <taxon>Spermatophyta</taxon>
        <taxon>Magnoliopsida</taxon>
        <taxon>eudicotyledons</taxon>
        <taxon>Gunneridae</taxon>
        <taxon>Pentapetalae</taxon>
        <taxon>rosids</taxon>
        <taxon>fabids</taxon>
        <taxon>Fabales</taxon>
        <taxon>Fabaceae</taxon>
        <taxon>Papilionoideae</taxon>
        <taxon>50 kb inversion clade</taxon>
        <taxon>NPAAA clade</taxon>
        <taxon>Hologalegina</taxon>
        <taxon>IRL clade</taxon>
        <taxon>Fabeae</taxon>
        <taxon>Vicia</taxon>
    </lineage>
</organism>
<feature type="region of interest" description="Disordered" evidence="6">
    <location>
        <begin position="1"/>
        <end position="67"/>
    </location>
</feature>
<feature type="compositionally biased region" description="Basic and acidic residues" evidence="6">
    <location>
        <begin position="1"/>
        <end position="35"/>
    </location>
</feature>
<dbReference type="Pfam" id="PF03106">
    <property type="entry name" value="WRKY"/>
    <property type="match status" value="1"/>
</dbReference>
<evidence type="ECO:0000256" key="1">
    <source>
        <dbReference type="ARBA" id="ARBA00004123"/>
    </source>
</evidence>
<dbReference type="FunFam" id="2.20.25.80:FF:000002">
    <property type="entry name" value="probable WRKY transcription factor 31"/>
    <property type="match status" value="1"/>
</dbReference>
<dbReference type="Gene3D" id="2.20.25.80">
    <property type="entry name" value="WRKY domain"/>
    <property type="match status" value="1"/>
</dbReference>
<dbReference type="InterPro" id="IPR036576">
    <property type="entry name" value="WRKY_dom_sf"/>
</dbReference>
<evidence type="ECO:0000259" key="7">
    <source>
        <dbReference type="PROSITE" id="PS50811"/>
    </source>
</evidence>
<proteinExistence type="predicted"/>
<dbReference type="PROSITE" id="PS50811">
    <property type="entry name" value="WRKY"/>
    <property type="match status" value="1"/>
</dbReference>
<protein>
    <recommendedName>
        <fullName evidence="7">WRKY domain-containing protein</fullName>
    </recommendedName>
</protein>
<evidence type="ECO:0000256" key="3">
    <source>
        <dbReference type="ARBA" id="ARBA00023125"/>
    </source>
</evidence>
<keyword evidence="2" id="KW-0805">Transcription regulation</keyword>
<dbReference type="GO" id="GO:0043565">
    <property type="term" value="F:sequence-specific DNA binding"/>
    <property type="evidence" value="ECO:0007669"/>
    <property type="project" value="InterPro"/>
</dbReference>
<feature type="region of interest" description="Disordered" evidence="6">
    <location>
        <begin position="588"/>
        <end position="613"/>
    </location>
</feature>
<evidence type="ECO:0000256" key="5">
    <source>
        <dbReference type="ARBA" id="ARBA00023242"/>
    </source>
</evidence>
<dbReference type="InterPro" id="IPR044810">
    <property type="entry name" value="WRKY_plant"/>
</dbReference>
<evidence type="ECO:0000256" key="6">
    <source>
        <dbReference type="SAM" id="MobiDB-lite"/>
    </source>
</evidence>
<dbReference type="SUPFAM" id="SSF118290">
    <property type="entry name" value="WRKY DNA-binding domain"/>
    <property type="match status" value="1"/>
</dbReference>
<feature type="region of interest" description="Disordered" evidence="6">
    <location>
        <begin position="209"/>
        <end position="239"/>
    </location>
</feature>
<reference evidence="8 9" key="1">
    <citation type="submission" date="2023-01" db="EMBL/GenBank/DDBJ databases">
        <authorList>
            <person name="Kreplak J."/>
        </authorList>
    </citation>
    <scope>NUCLEOTIDE SEQUENCE [LARGE SCALE GENOMIC DNA]</scope>
</reference>
<dbReference type="EMBL" id="OX451739">
    <property type="protein sequence ID" value="CAI8610022.1"/>
    <property type="molecule type" value="Genomic_DNA"/>
</dbReference>
<dbReference type="PANTHER" id="PTHR31429:SF86">
    <property type="entry name" value="WRKY TRANSCRIPTION FACTOR 61-RELATED"/>
    <property type="match status" value="1"/>
</dbReference>
<dbReference type="Proteomes" id="UP001157006">
    <property type="component" value="Chromosome 4"/>
</dbReference>
<evidence type="ECO:0000256" key="2">
    <source>
        <dbReference type="ARBA" id="ARBA00023015"/>
    </source>
</evidence>
<dbReference type="SMART" id="SM00774">
    <property type="entry name" value="WRKY"/>
    <property type="match status" value="1"/>
</dbReference>
<evidence type="ECO:0000256" key="4">
    <source>
        <dbReference type="ARBA" id="ARBA00023163"/>
    </source>
</evidence>
<keyword evidence="5" id="KW-0539">Nucleus</keyword>